<sequence length="239" mass="26768">MSTSWENTRKHARALEARLETKLTSYSKLAAQISSGSPRPSSDKLSEQEEGIGGYKLMEEEIEELLEKLGEAIDNLTGLLNSPDIPPSTSMMHAASRHRDVLDDYRRDFVRTRQNVESAMARTNLLGSIRKDINAYKSSLPQHDQGRTDALLNERSRIDSSNRMTDEILEQAYATRDDFAQQRTTIANINSRVGGIISTFPGINSLLGMINSRRRRDTVILGTVVGICTIILLWYIGLV</sequence>
<dbReference type="GO" id="GO:0006888">
    <property type="term" value="P:endoplasmic reticulum to Golgi vesicle-mediated transport"/>
    <property type="evidence" value="ECO:0007669"/>
    <property type="project" value="InterPro"/>
</dbReference>
<keyword evidence="5 9" id="KW-0653">Protein transport</keyword>
<proteinExistence type="inferred from homology"/>
<evidence type="ECO:0000313" key="12">
    <source>
        <dbReference type="EMBL" id="KAG7562506.1"/>
    </source>
</evidence>
<dbReference type="GO" id="GO:0015031">
    <property type="term" value="P:protein transport"/>
    <property type="evidence" value="ECO:0007669"/>
    <property type="project" value="UniProtKB-KW"/>
</dbReference>
<evidence type="ECO:0000256" key="6">
    <source>
        <dbReference type="ARBA" id="ARBA00022989"/>
    </source>
</evidence>
<keyword evidence="8 9" id="KW-0472">Membrane</keyword>
<dbReference type="PANTHER" id="PTHR21094">
    <property type="entry name" value="GOS-28 SNARE- RELATED"/>
    <property type="match status" value="1"/>
</dbReference>
<feature type="region of interest" description="Disordered" evidence="10">
    <location>
        <begin position="31"/>
        <end position="50"/>
    </location>
</feature>
<dbReference type="Proteomes" id="UP000812966">
    <property type="component" value="Unassembled WGS sequence"/>
</dbReference>
<evidence type="ECO:0000256" key="2">
    <source>
        <dbReference type="ARBA" id="ARBA00008473"/>
    </source>
</evidence>
<comment type="caution">
    <text evidence="12">The sequence shown here is derived from an EMBL/GenBank/DDBJ whole genome shotgun (WGS) entry which is preliminary data.</text>
</comment>
<dbReference type="AlphaFoldDB" id="A0A8K0JNP4"/>
<evidence type="ECO:0000256" key="5">
    <source>
        <dbReference type="ARBA" id="ARBA00022927"/>
    </source>
</evidence>
<reference evidence="12" key="1">
    <citation type="submission" date="2020-04" db="EMBL/GenBank/DDBJ databases">
        <title>Analysis of mating type loci in Filobasidium floriforme.</title>
        <authorList>
            <person name="Nowrousian M."/>
        </authorList>
    </citation>
    <scope>NUCLEOTIDE SEQUENCE</scope>
    <source>
        <strain evidence="12">CBS 6242</strain>
    </source>
</reference>
<evidence type="ECO:0000256" key="9">
    <source>
        <dbReference type="PIRNR" id="PIRNR027109"/>
    </source>
</evidence>
<dbReference type="InterPro" id="IPR023601">
    <property type="entry name" value="Golgi_SNAP_su1"/>
</dbReference>
<dbReference type="GO" id="GO:0031201">
    <property type="term" value="C:SNARE complex"/>
    <property type="evidence" value="ECO:0007669"/>
    <property type="project" value="TreeGrafter"/>
</dbReference>
<dbReference type="EMBL" id="JABELV010000031">
    <property type="protein sequence ID" value="KAG7562506.1"/>
    <property type="molecule type" value="Genomic_DNA"/>
</dbReference>
<keyword evidence="7 9" id="KW-0333">Golgi apparatus</keyword>
<evidence type="ECO:0000256" key="7">
    <source>
        <dbReference type="ARBA" id="ARBA00023034"/>
    </source>
</evidence>
<keyword evidence="6 11" id="KW-1133">Transmembrane helix</keyword>
<dbReference type="GO" id="GO:0005801">
    <property type="term" value="C:cis-Golgi network"/>
    <property type="evidence" value="ECO:0007669"/>
    <property type="project" value="InterPro"/>
</dbReference>
<protein>
    <recommendedName>
        <fullName evidence="9">Golgi SNAP receptor complex member 1</fullName>
    </recommendedName>
</protein>
<accession>A0A8K0JNP4</accession>
<evidence type="ECO:0000256" key="3">
    <source>
        <dbReference type="ARBA" id="ARBA00022448"/>
    </source>
</evidence>
<dbReference type="PIRSF" id="PIRSF027109">
    <property type="entry name" value="Golgi_SNARE"/>
    <property type="match status" value="1"/>
</dbReference>
<keyword evidence="9" id="KW-0931">ER-Golgi transport</keyword>
<name>A0A8K0JNP4_9TREE</name>
<comment type="subunit">
    <text evidence="9">Component of several multiprotein Golgi SNARE complexes.</text>
</comment>
<comment type="function">
    <text evidence="9">Involved in transport from the ER to the Golgi apparatus as well as in intra-Golgi transport. It belongs to a super-family of proteins called t-SNAREs or soluble NSF (N-ethylmaleimide-sensitive factor) attachment protein receptor.</text>
</comment>
<organism evidence="12 13">
    <name type="scientific">Filobasidium floriforme</name>
    <dbReference type="NCBI Taxonomy" id="5210"/>
    <lineage>
        <taxon>Eukaryota</taxon>
        <taxon>Fungi</taxon>
        <taxon>Dikarya</taxon>
        <taxon>Basidiomycota</taxon>
        <taxon>Agaricomycotina</taxon>
        <taxon>Tremellomycetes</taxon>
        <taxon>Filobasidiales</taxon>
        <taxon>Filobasidiaceae</taxon>
        <taxon>Filobasidium</taxon>
    </lineage>
</organism>
<evidence type="ECO:0000313" key="13">
    <source>
        <dbReference type="Proteomes" id="UP000812966"/>
    </source>
</evidence>
<dbReference type="OrthoDB" id="422156at2759"/>
<feature type="compositionally biased region" description="Polar residues" evidence="10">
    <location>
        <begin position="31"/>
        <end position="40"/>
    </location>
</feature>
<dbReference type="GO" id="GO:0048219">
    <property type="term" value="P:inter-Golgi cisterna vesicle-mediated transport"/>
    <property type="evidence" value="ECO:0007669"/>
    <property type="project" value="TreeGrafter"/>
</dbReference>
<comment type="similarity">
    <text evidence="2 9">Belongs to the GOSR1 family.</text>
</comment>
<evidence type="ECO:0000256" key="8">
    <source>
        <dbReference type="ARBA" id="ARBA00023136"/>
    </source>
</evidence>
<keyword evidence="13" id="KW-1185">Reference proteome</keyword>
<evidence type="ECO:0000256" key="4">
    <source>
        <dbReference type="ARBA" id="ARBA00022692"/>
    </source>
</evidence>
<evidence type="ECO:0000256" key="1">
    <source>
        <dbReference type="ARBA" id="ARBA00004409"/>
    </source>
</evidence>
<feature type="transmembrane region" description="Helical" evidence="11">
    <location>
        <begin position="219"/>
        <end position="237"/>
    </location>
</feature>
<dbReference type="GO" id="GO:0000139">
    <property type="term" value="C:Golgi membrane"/>
    <property type="evidence" value="ECO:0007669"/>
    <property type="project" value="UniProtKB-SubCell"/>
</dbReference>
<keyword evidence="4 11" id="KW-0812">Transmembrane</keyword>
<comment type="subcellular location">
    <subcellularLocation>
        <location evidence="1">Golgi apparatus membrane</location>
        <topology evidence="1">Single-pass type IV membrane protein</topology>
    </subcellularLocation>
</comment>
<dbReference type="GO" id="GO:0005484">
    <property type="term" value="F:SNAP receptor activity"/>
    <property type="evidence" value="ECO:0007669"/>
    <property type="project" value="TreeGrafter"/>
</dbReference>
<dbReference type="GO" id="GO:0006906">
    <property type="term" value="P:vesicle fusion"/>
    <property type="evidence" value="ECO:0007669"/>
    <property type="project" value="TreeGrafter"/>
</dbReference>
<dbReference type="GO" id="GO:0005797">
    <property type="term" value="C:Golgi medial cisterna"/>
    <property type="evidence" value="ECO:0007669"/>
    <property type="project" value="TreeGrafter"/>
</dbReference>
<evidence type="ECO:0000256" key="10">
    <source>
        <dbReference type="SAM" id="MobiDB-lite"/>
    </source>
</evidence>
<dbReference type="Pfam" id="PF12352">
    <property type="entry name" value="V-SNARE_C"/>
    <property type="match status" value="1"/>
</dbReference>
<evidence type="ECO:0000256" key="11">
    <source>
        <dbReference type="SAM" id="Phobius"/>
    </source>
</evidence>
<keyword evidence="3 9" id="KW-0813">Transport</keyword>
<gene>
    <name evidence="12" type="ORF">FFLO_02085</name>
</gene>
<dbReference type="PANTHER" id="PTHR21094:SF2">
    <property type="entry name" value="GOLGI SNAP RECEPTOR COMPLEX MEMBER 1"/>
    <property type="match status" value="1"/>
</dbReference>